<dbReference type="GO" id="GO:0051604">
    <property type="term" value="P:protein maturation"/>
    <property type="evidence" value="ECO:0007669"/>
    <property type="project" value="UniProtKB-UniRule"/>
</dbReference>
<evidence type="ECO:0000313" key="3">
    <source>
        <dbReference type="EMBL" id="EHI55620.1"/>
    </source>
</evidence>
<dbReference type="RefSeq" id="WP_005540905.1">
    <property type="nucleotide sequence ID" value="NZ_JH378832.1"/>
</dbReference>
<dbReference type="eggNOG" id="COG1641">
    <property type="taxonomic scope" value="Bacteria"/>
</dbReference>
<accession>G5GIE5</accession>
<dbReference type="InterPro" id="IPR002822">
    <property type="entry name" value="Ni_insertion"/>
</dbReference>
<dbReference type="Proteomes" id="UP000003011">
    <property type="component" value="Unassembled WGS sequence"/>
</dbReference>
<keyword evidence="1 2" id="KW-0533">Nickel</keyword>
<dbReference type="NCBIfam" id="TIGR00299">
    <property type="entry name" value="nickel pincer cofactor biosynthesis protein LarC"/>
    <property type="match status" value="1"/>
</dbReference>
<dbReference type="HOGENOM" id="CLU_028523_2_1_9"/>
<dbReference type="Pfam" id="PF01969">
    <property type="entry name" value="Ni_insertion"/>
    <property type="match status" value="1"/>
</dbReference>
<dbReference type="GO" id="GO:0016151">
    <property type="term" value="F:nickel cation binding"/>
    <property type="evidence" value="ECO:0007669"/>
    <property type="project" value="UniProtKB-UniRule"/>
</dbReference>
<evidence type="ECO:0000256" key="2">
    <source>
        <dbReference type="HAMAP-Rule" id="MF_01074"/>
    </source>
</evidence>
<comment type="caution">
    <text evidence="3">The sequence shown here is derived from an EMBL/GenBank/DDBJ whole genome shotgun (WGS) entry which is preliminary data.</text>
</comment>
<dbReference type="GO" id="GO:0016829">
    <property type="term" value="F:lyase activity"/>
    <property type="evidence" value="ECO:0007669"/>
    <property type="project" value="UniProtKB-UniRule"/>
</dbReference>
<dbReference type="OrthoDB" id="9765625at2"/>
<dbReference type="AlphaFoldDB" id="G5GIE5"/>
<proteinExistence type="inferred from homology"/>
<name>G5GIE5_9FIRM</name>
<reference evidence="3 4" key="1">
    <citation type="submission" date="2011-08" db="EMBL/GenBank/DDBJ databases">
        <title>The Genome Sequence of Johnsonella ignava ATCC 51276.</title>
        <authorList>
            <consortium name="The Broad Institute Genome Sequencing Platform"/>
            <person name="Earl A."/>
            <person name="Ward D."/>
            <person name="Feldgarden M."/>
            <person name="Gevers D."/>
            <person name="Izard J."/>
            <person name="Blanton J.M."/>
            <person name="Baranova O.V."/>
            <person name="Dewhirst F.E."/>
            <person name="Young S.K."/>
            <person name="Zeng Q."/>
            <person name="Gargeya S."/>
            <person name="Fitzgerald M."/>
            <person name="Haas B."/>
            <person name="Abouelleil A."/>
            <person name="Alvarado L."/>
            <person name="Arachchi H.M."/>
            <person name="Berlin A."/>
            <person name="Brown A."/>
            <person name="Chapman S.B."/>
            <person name="Chen Z."/>
            <person name="Dunbar C."/>
            <person name="Freedman E."/>
            <person name="Gearin G."/>
            <person name="Gellesch M."/>
            <person name="Goldberg J."/>
            <person name="Griggs A."/>
            <person name="Gujja S."/>
            <person name="Heiman D."/>
            <person name="Howarth C."/>
            <person name="Larson L."/>
            <person name="Lui A."/>
            <person name="MacDonald P.J.P."/>
            <person name="Montmayeur A."/>
            <person name="Murphy C."/>
            <person name="Neiman D."/>
            <person name="Pearson M."/>
            <person name="Priest M."/>
            <person name="Roberts A."/>
            <person name="Saif S."/>
            <person name="Shea T."/>
            <person name="Shenoy N."/>
            <person name="Sisk P."/>
            <person name="Stolte C."/>
            <person name="Sykes S."/>
            <person name="Wortman J."/>
            <person name="Nusbaum C."/>
            <person name="Birren B."/>
        </authorList>
    </citation>
    <scope>NUCLEOTIDE SEQUENCE [LARGE SCALE GENOMIC DNA]</scope>
    <source>
        <strain evidence="3 4">ATCC 51276</strain>
    </source>
</reference>
<comment type="similarity">
    <text evidence="2">Belongs to the LarC family.</text>
</comment>
<dbReference type="PANTHER" id="PTHR36566">
    <property type="entry name" value="NICKEL INSERTION PROTEIN-RELATED"/>
    <property type="match status" value="1"/>
</dbReference>
<organism evidence="3 4">
    <name type="scientific">Johnsonella ignava ATCC 51276</name>
    <dbReference type="NCBI Taxonomy" id="679200"/>
    <lineage>
        <taxon>Bacteria</taxon>
        <taxon>Bacillati</taxon>
        <taxon>Bacillota</taxon>
        <taxon>Clostridia</taxon>
        <taxon>Lachnospirales</taxon>
        <taxon>Lachnospiraceae</taxon>
        <taxon>Johnsonella</taxon>
    </lineage>
</organism>
<protein>
    <recommendedName>
        <fullName evidence="2">Pyridinium-3,5-bisthiocarboxylic acid mononucleotide nickel insertion protein</fullName>
        <shortName evidence="2">P2TMN nickel insertion protein</shortName>
        <ecNumber evidence="2">4.99.1.12</ecNumber>
    </recommendedName>
    <alternativeName>
        <fullName evidence="2">Nickel-pincer cofactor biosynthesis protein LarC</fullName>
    </alternativeName>
</protein>
<comment type="catalytic activity">
    <reaction evidence="2">
        <text>Ni(II)-pyridinium-3,5-bisthiocarboxylate mononucleotide = pyridinium-3,5-bisthiocarboxylate mononucleotide + Ni(2+)</text>
        <dbReference type="Rhea" id="RHEA:54784"/>
        <dbReference type="ChEBI" id="CHEBI:49786"/>
        <dbReference type="ChEBI" id="CHEBI:137372"/>
        <dbReference type="ChEBI" id="CHEBI:137373"/>
        <dbReference type="EC" id="4.99.1.12"/>
    </reaction>
</comment>
<sequence length="478" mass="54007">MDLYFEMYSGISGNMTIAALLDLGADRKKFEQALQSMNFGKYTLEFTRKKVNGIDAGFFEVHTEDGQHLPTHSPKYSDAVHEHGMQGHNHAHSHIHGHEHDIQEHNYEHEHSHEHDMKVHNHEHEHSHEHNHEHRHLAEIEKIIDSGSFSDKVKNDAKRVFNILADAEAQAHGVDRQEVHFHEVGAVDAIIDIVGTCVLLEDLAPEHIYISDLYEGRGFVRCAHGNMPVPVPAVLNIVKAHSIVLNIIDDEGEHVTPTGAAIAAAFGERFSGGNFIIDSIGIGAGSREFKNTTNILRVMKISAADRKINKTQSGFYNITKENDAVYGIKDSDVIVMETNIDDTSGEVLGFVMEELLKCSLDVFYVPVYMKKNRPAYMLSVICKQENEKKVSDIIFRHTTSIGIRLYEADRIVLPRKQVKFRSSLGDVNIKLAVHNEREYIYPEYDSIKEITLNNGIPVKEAYRIVINEYEDKFGSAVK</sequence>
<evidence type="ECO:0000313" key="4">
    <source>
        <dbReference type="Proteomes" id="UP000003011"/>
    </source>
</evidence>
<dbReference type="HAMAP" id="MF_01074">
    <property type="entry name" value="LarC"/>
    <property type="match status" value="1"/>
</dbReference>
<dbReference type="STRING" id="679200.HMPREF9333_01335"/>
<dbReference type="EC" id="4.99.1.12" evidence="2"/>
<evidence type="ECO:0000256" key="1">
    <source>
        <dbReference type="ARBA" id="ARBA00022596"/>
    </source>
</evidence>
<dbReference type="Gene3D" id="3.30.70.1380">
    <property type="entry name" value="Transcriptional regulatory protein pf0864 domain like"/>
    <property type="match status" value="1"/>
</dbReference>
<dbReference type="EMBL" id="ACZL01000021">
    <property type="protein sequence ID" value="EHI55620.1"/>
    <property type="molecule type" value="Genomic_DNA"/>
</dbReference>
<dbReference type="PANTHER" id="PTHR36566:SF1">
    <property type="entry name" value="PYRIDINIUM-3,5-BISTHIOCARBOXYLIC ACID MONONUCLEOTIDE NICKEL INSERTION PROTEIN"/>
    <property type="match status" value="1"/>
</dbReference>
<gene>
    <name evidence="2" type="primary">larC</name>
    <name evidence="3" type="ORF">HMPREF9333_01335</name>
</gene>
<dbReference type="PATRIC" id="fig|679200.3.peg.1418"/>
<keyword evidence="4" id="KW-1185">Reference proteome</keyword>
<comment type="function">
    <text evidence="2">Involved in the biosynthesis of a nickel-pincer cofactor ((SCS)Ni(II) pincer complex). Binds Ni(2+), and functions in nickel delivery to pyridinium-3,5-bisthiocarboxylic acid mononucleotide (P2TMN), to form the mature cofactor. Is thus probably required for the activation of nickel-pincer cofactor-dependent enzymes.</text>
</comment>
<keyword evidence="2" id="KW-0456">Lyase</keyword>